<protein>
    <submittedName>
        <fullName evidence="3">Uncharacterized protein</fullName>
    </submittedName>
</protein>
<evidence type="ECO:0000256" key="2">
    <source>
        <dbReference type="SAM" id="SignalP"/>
    </source>
</evidence>
<organism evidence="3 4">
    <name type="scientific">Ruthenibacterium lactatiformans</name>
    <dbReference type="NCBI Taxonomy" id="1550024"/>
    <lineage>
        <taxon>Bacteria</taxon>
        <taxon>Bacillati</taxon>
        <taxon>Bacillota</taxon>
        <taxon>Clostridia</taxon>
        <taxon>Eubacteriales</taxon>
        <taxon>Oscillospiraceae</taxon>
        <taxon>Ruthenibacterium</taxon>
    </lineage>
</organism>
<reference evidence="3 4" key="1">
    <citation type="submission" date="2015-10" db="EMBL/GenBank/DDBJ databases">
        <title>A novel member of the family Ruminococcaceae isolated from human faeces.</title>
        <authorList>
            <person name="Shkoporov A.N."/>
            <person name="Chaplin A.V."/>
            <person name="Motuzova O.V."/>
            <person name="Kafarskaia L.I."/>
            <person name="Efimov B.A."/>
        </authorList>
    </citation>
    <scope>NUCLEOTIDE SEQUENCE [LARGE SCALE GENOMIC DNA]</scope>
    <source>
        <strain evidence="3 4">668</strain>
    </source>
</reference>
<feature type="signal peptide" evidence="2">
    <location>
        <begin position="1"/>
        <end position="22"/>
    </location>
</feature>
<feature type="chain" id="PRO_5038376957" evidence="2">
    <location>
        <begin position="23"/>
        <end position="234"/>
    </location>
</feature>
<sequence>MYLYTKSIAMTLCSVTAALAVALTGLAEEASTPDASSMPYTASQSQASGMPDSGTVPGPTSETAPGAAGTADSAISEAPGPGAAQREASGSVPTPDIEAGGAGVPDASSDSGETEENTANAAERPVDAGEEEAGAPRAALMPPDTPSAINGELAMLLATNQADSIMGSLGLARSDECRAVQAVLRLEDFNGKDTLDENYAALWAALEAELSALSAQGADSAGCSYADGAITVWA</sequence>
<evidence type="ECO:0000313" key="4">
    <source>
        <dbReference type="Proteomes" id="UP000053433"/>
    </source>
</evidence>
<dbReference type="AlphaFoldDB" id="A0A0W7TLY5"/>
<dbReference type="EMBL" id="LMUA01000040">
    <property type="protein sequence ID" value="KUE74834.1"/>
    <property type="molecule type" value="Genomic_DNA"/>
</dbReference>
<feature type="region of interest" description="Disordered" evidence="1">
    <location>
        <begin position="30"/>
        <end position="141"/>
    </location>
</feature>
<keyword evidence="2" id="KW-0732">Signal</keyword>
<evidence type="ECO:0000313" key="3">
    <source>
        <dbReference type="EMBL" id="KUE74834.1"/>
    </source>
</evidence>
<evidence type="ECO:0000256" key="1">
    <source>
        <dbReference type="SAM" id="MobiDB-lite"/>
    </source>
</evidence>
<gene>
    <name evidence="3" type="ORF">ASJ35_17095</name>
</gene>
<name>A0A0W7TLY5_9FIRM</name>
<dbReference type="Proteomes" id="UP000053433">
    <property type="component" value="Unassembled WGS sequence"/>
</dbReference>
<proteinExistence type="predicted"/>
<comment type="caution">
    <text evidence="3">The sequence shown here is derived from an EMBL/GenBank/DDBJ whole genome shotgun (WGS) entry which is preliminary data.</text>
</comment>
<feature type="compositionally biased region" description="Polar residues" evidence="1">
    <location>
        <begin position="33"/>
        <end position="48"/>
    </location>
</feature>
<accession>A0A0W7TLY5</accession>